<evidence type="ECO:0000313" key="2">
    <source>
        <dbReference type="Proteomes" id="UP000324222"/>
    </source>
</evidence>
<name>A0A5B7I117_PORTR</name>
<dbReference type="Proteomes" id="UP000324222">
    <property type="component" value="Unassembled WGS sequence"/>
</dbReference>
<dbReference type="AlphaFoldDB" id="A0A5B7I117"/>
<comment type="caution">
    <text evidence="1">The sequence shown here is derived from an EMBL/GenBank/DDBJ whole genome shotgun (WGS) entry which is preliminary data.</text>
</comment>
<dbReference type="EMBL" id="VSRR010038901">
    <property type="protein sequence ID" value="MPC74424.1"/>
    <property type="molecule type" value="Genomic_DNA"/>
</dbReference>
<keyword evidence="2" id="KW-1185">Reference proteome</keyword>
<protein>
    <submittedName>
        <fullName evidence="1">Uncharacterized protein</fullName>
    </submittedName>
</protein>
<reference evidence="1 2" key="1">
    <citation type="submission" date="2019-05" db="EMBL/GenBank/DDBJ databases">
        <title>Another draft genome of Portunus trituberculatus and its Hox gene families provides insights of decapod evolution.</title>
        <authorList>
            <person name="Jeong J.-H."/>
            <person name="Song I."/>
            <person name="Kim S."/>
            <person name="Choi T."/>
            <person name="Kim D."/>
            <person name="Ryu S."/>
            <person name="Kim W."/>
        </authorList>
    </citation>
    <scope>NUCLEOTIDE SEQUENCE [LARGE SCALE GENOMIC DNA]</scope>
    <source>
        <tissue evidence="1">Muscle</tissue>
    </source>
</reference>
<proteinExistence type="predicted"/>
<sequence length="178" mass="20374">MITTAIKLNPHKYSILISDITLHGRKRFLRVEAISSNIDLHKLFLQYNSFQDPSSQMCFFSSLTNSIFPTAGFHGLKRRMVGQMARPQLLGVVTGKVPSEEHLMGLGRQRVERHTPEPDLCRHCSRWGHKEWRCQSALHCRYCAGPHKSAQSLDKIKITEGINLLLFACTLWVKLFTL</sequence>
<organism evidence="1 2">
    <name type="scientific">Portunus trituberculatus</name>
    <name type="common">Swimming crab</name>
    <name type="synonym">Neptunus trituberculatus</name>
    <dbReference type="NCBI Taxonomy" id="210409"/>
    <lineage>
        <taxon>Eukaryota</taxon>
        <taxon>Metazoa</taxon>
        <taxon>Ecdysozoa</taxon>
        <taxon>Arthropoda</taxon>
        <taxon>Crustacea</taxon>
        <taxon>Multicrustacea</taxon>
        <taxon>Malacostraca</taxon>
        <taxon>Eumalacostraca</taxon>
        <taxon>Eucarida</taxon>
        <taxon>Decapoda</taxon>
        <taxon>Pleocyemata</taxon>
        <taxon>Brachyura</taxon>
        <taxon>Eubrachyura</taxon>
        <taxon>Portunoidea</taxon>
        <taxon>Portunidae</taxon>
        <taxon>Portuninae</taxon>
        <taxon>Portunus</taxon>
    </lineage>
</organism>
<evidence type="ECO:0000313" key="1">
    <source>
        <dbReference type="EMBL" id="MPC74424.1"/>
    </source>
</evidence>
<accession>A0A5B7I117</accession>
<gene>
    <name evidence="1" type="ORF">E2C01_068781</name>
</gene>